<evidence type="ECO:0000256" key="4">
    <source>
        <dbReference type="SAM" id="MobiDB-lite"/>
    </source>
</evidence>
<dbReference type="InterPro" id="IPR016158">
    <property type="entry name" value="Cullin_homology"/>
</dbReference>
<comment type="similarity">
    <text evidence="1 2 3">Belongs to the cullin family.</text>
</comment>
<accession>A0A1X2HPC9</accession>
<sequence>MSTSDHYDGPRAKMARLDGPDSDNYPGNKPHSSSMDLDSTDDIRPFSAFLNNTSKRSKRHPVLSDKKLIVYNLQVERPPLPSQYTQEAWIRLSDAIASIQRRETPKESLEVLYQLCENLSQYNLGQRLCEQLHEAVLDHVTREFGTLESESATGRTYLETVMTWWKDYCDQMNEIRGVFLYLDRMDAVALHGSLWNMGMSIFGHVYRKCENTRQKVVRISLDLIRDERNGQAIPESLLQKTLQMLVDLSLYHTDFEPCLFEETRAYYDEEGSRLVRDQDMSKYLEHIADRIHQESVIRLKKYFDKSSKAQLNAIVEQELLTKHVEFILSKSFCAFMDQKAEDDLSMVYQLLKKVHALGNCERYFLNYVKNTGTAILRGQEGANGDPSKIELPQKGRGQSGKDVIVAIASLRRKVDNIVRHSFEGDERFVNARRDGFQHFISQQEKRATELLARHTDHVLRNSTKIDEYQVEKSLDQGMIVFRFLQDKDYFKLLYKRDLAKRLLLDVSDRNMEKDMLTKMRTECGLAYTSALDGMLKDIKMSEELMTTMESSEEYALLPFETRVNVLTHGFWPSYIPVEITLPPDFARAQQLYDKFYASQYSKRRLTWQNMLGTCEVIANYPMGTKEMTLTMMQTVVLLQFNDTTQRTLTFSYILENTKLDELELRRTLKSLACGKQKLLLKQPDGPDVNSTDEFAYNEGYTTSMQRMQMNTDKLSEVIENNAAIPKTILAYREHQMDAAIVRIMKAQKQLSHSALLSEVFREIRFPITTQDVKNRIESLLQKEFIKRVDEGGYEYLA</sequence>
<evidence type="ECO:0000313" key="6">
    <source>
        <dbReference type="EMBL" id="ORZ01207.1"/>
    </source>
</evidence>
<gene>
    <name evidence="6" type="ORF">BCR43DRAFT_522096</name>
</gene>
<dbReference type="Gene3D" id="3.30.230.130">
    <property type="entry name" value="Cullin, Chain C, Domain 2"/>
    <property type="match status" value="1"/>
</dbReference>
<evidence type="ECO:0000256" key="3">
    <source>
        <dbReference type="RuleBase" id="RU003829"/>
    </source>
</evidence>
<dbReference type="FunFam" id="1.20.1310.10:FF:000001">
    <property type="entry name" value="Cullin 3"/>
    <property type="match status" value="1"/>
</dbReference>
<keyword evidence="7" id="KW-1185">Reference proteome</keyword>
<dbReference type="InParanoid" id="A0A1X2HPC9"/>
<dbReference type="SUPFAM" id="SSF74788">
    <property type="entry name" value="Cullin repeat-like"/>
    <property type="match status" value="1"/>
</dbReference>
<dbReference type="Pfam" id="PF00888">
    <property type="entry name" value="Cullin"/>
    <property type="match status" value="1"/>
</dbReference>
<dbReference type="PANTHER" id="PTHR11932">
    <property type="entry name" value="CULLIN"/>
    <property type="match status" value="1"/>
</dbReference>
<evidence type="ECO:0000256" key="2">
    <source>
        <dbReference type="PROSITE-ProRule" id="PRU00330"/>
    </source>
</evidence>
<dbReference type="Gene3D" id="1.20.1310.10">
    <property type="entry name" value="Cullin Repeats"/>
    <property type="match status" value="4"/>
</dbReference>
<dbReference type="OMA" id="FWPSYIP"/>
<dbReference type="PROSITE" id="PS50069">
    <property type="entry name" value="CULLIN_2"/>
    <property type="match status" value="1"/>
</dbReference>
<organism evidence="6 7">
    <name type="scientific">Syncephalastrum racemosum</name>
    <name type="common">Filamentous fungus</name>
    <dbReference type="NCBI Taxonomy" id="13706"/>
    <lineage>
        <taxon>Eukaryota</taxon>
        <taxon>Fungi</taxon>
        <taxon>Fungi incertae sedis</taxon>
        <taxon>Mucoromycota</taxon>
        <taxon>Mucoromycotina</taxon>
        <taxon>Mucoromycetes</taxon>
        <taxon>Mucorales</taxon>
        <taxon>Syncephalastraceae</taxon>
        <taxon>Syncephalastrum</taxon>
    </lineage>
</organism>
<dbReference type="Proteomes" id="UP000242180">
    <property type="component" value="Unassembled WGS sequence"/>
</dbReference>
<evidence type="ECO:0000313" key="7">
    <source>
        <dbReference type="Proteomes" id="UP000242180"/>
    </source>
</evidence>
<dbReference type="InterPro" id="IPR019559">
    <property type="entry name" value="Cullin_neddylation_domain"/>
</dbReference>
<reference evidence="6 7" key="1">
    <citation type="submission" date="2016-07" db="EMBL/GenBank/DDBJ databases">
        <title>Pervasive Adenine N6-methylation of Active Genes in Fungi.</title>
        <authorList>
            <consortium name="DOE Joint Genome Institute"/>
            <person name="Mondo S.J."/>
            <person name="Dannebaum R.O."/>
            <person name="Kuo R.C."/>
            <person name="Labutti K."/>
            <person name="Haridas S."/>
            <person name="Kuo A."/>
            <person name="Salamov A."/>
            <person name="Ahrendt S.R."/>
            <person name="Lipzen A."/>
            <person name="Sullivan W."/>
            <person name="Andreopoulos W.B."/>
            <person name="Clum A."/>
            <person name="Lindquist E."/>
            <person name="Daum C."/>
            <person name="Ramamoorthy G.K."/>
            <person name="Gryganskyi A."/>
            <person name="Culley D."/>
            <person name="Magnuson J.K."/>
            <person name="James T.Y."/>
            <person name="O'Malley M.A."/>
            <person name="Stajich J.E."/>
            <person name="Spatafora J.W."/>
            <person name="Visel A."/>
            <person name="Grigoriev I.V."/>
        </authorList>
    </citation>
    <scope>NUCLEOTIDE SEQUENCE [LARGE SCALE GENOMIC DNA]</scope>
    <source>
        <strain evidence="6 7">NRRL 2496</strain>
    </source>
</reference>
<dbReference type="AlphaFoldDB" id="A0A1X2HPC9"/>
<dbReference type="InterPro" id="IPR016159">
    <property type="entry name" value="Cullin_repeat-like_dom_sf"/>
</dbReference>
<dbReference type="InterPro" id="IPR036390">
    <property type="entry name" value="WH_DNA-bd_sf"/>
</dbReference>
<dbReference type="SMART" id="SM00182">
    <property type="entry name" value="CULLIN"/>
    <property type="match status" value="1"/>
</dbReference>
<feature type="compositionally biased region" description="Basic and acidic residues" evidence="4">
    <location>
        <begin position="1"/>
        <end position="19"/>
    </location>
</feature>
<protein>
    <submittedName>
        <fullName evidence="6">Cullin family-domain-containing protein</fullName>
    </submittedName>
</protein>
<dbReference type="InterPro" id="IPR036317">
    <property type="entry name" value="Cullin_homology_sf"/>
</dbReference>
<dbReference type="Pfam" id="PF26557">
    <property type="entry name" value="Cullin_AB"/>
    <property type="match status" value="1"/>
</dbReference>
<dbReference type="OrthoDB" id="27073at2759"/>
<evidence type="ECO:0000259" key="5">
    <source>
        <dbReference type="PROSITE" id="PS50069"/>
    </source>
</evidence>
<feature type="region of interest" description="Disordered" evidence="4">
    <location>
        <begin position="1"/>
        <end position="40"/>
    </location>
</feature>
<dbReference type="STRING" id="13706.A0A1X2HPC9"/>
<dbReference type="GO" id="GO:0031625">
    <property type="term" value="F:ubiquitin protein ligase binding"/>
    <property type="evidence" value="ECO:0007669"/>
    <property type="project" value="InterPro"/>
</dbReference>
<evidence type="ECO:0000256" key="1">
    <source>
        <dbReference type="ARBA" id="ARBA00006019"/>
    </source>
</evidence>
<dbReference type="InterPro" id="IPR001373">
    <property type="entry name" value="Cullin_N"/>
</dbReference>
<feature type="domain" description="Cullin family profile" evidence="5">
    <location>
        <begin position="446"/>
        <end position="672"/>
    </location>
</feature>
<dbReference type="Pfam" id="PF10557">
    <property type="entry name" value="Cullin_Nedd8"/>
    <property type="match status" value="1"/>
</dbReference>
<name>A0A1X2HPC9_SYNRA</name>
<dbReference type="FunCoup" id="A0A1X2HPC9">
    <property type="interactions" value="651"/>
</dbReference>
<dbReference type="GO" id="GO:0006511">
    <property type="term" value="P:ubiquitin-dependent protein catabolic process"/>
    <property type="evidence" value="ECO:0007669"/>
    <property type="project" value="InterPro"/>
</dbReference>
<proteinExistence type="inferred from homology"/>
<comment type="caution">
    <text evidence="6">The sequence shown here is derived from an EMBL/GenBank/DDBJ whole genome shotgun (WGS) entry which is preliminary data.</text>
</comment>
<dbReference type="SMART" id="SM00884">
    <property type="entry name" value="Cullin_Nedd8"/>
    <property type="match status" value="1"/>
</dbReference>
<dbReference type="SUPFAM" id="SSF46785">
    <property type="entry name" value="Winged helix' DNA-binding domain"/>
    <property type="match status" value="1"/>
</dbReference>
<dbReference type="InterPro" id="IPR045093">
    <property type="entry name" value="Cullin"/>
</dbReference>
<dbReference type="SUPFAM" id="SSF75632">
    <property type="entry name" value="Cullin homology domain"/>
    <property type="match status" value="1"/>
</dbReference>
<dbReference type="InterPro" id="IPR036388">
    <property type="entry name" value="WH-like_DNA-bd_sf"/>
</dbReference>
<dbReference type="InterPro" id="IPR059120">
    <property type="entry name" value="Cullin-like_AB"/>
</dbReference>
<dbReference type="Gene3D" id="1.10.10.10">
    <property type="entry name" value="Winged helix-like DNA-binding domain superfamily/Winged helix DNA-binding domain"/>
    <property type="match status" value="1"/>
</dbReference>
<dbReference type="EMBL" id="MCGN01000002">
    <property type="protein sequence ID" value="ORZ01207.1"/>
    <property type="molecule type" value="Genomic_DNA"/>
</dbReference>